<evidence type="ECO:0000313" key="2">
    <source>
        <dbReference type="EMBL" id="VDD82930.1"/>
    </source>
</evidence>
<evidence type="ECO:0000256" key="1">
    <source>
        <dbReference type="SAM" id="MobiDB-lite"/>
    </source>
</evidence>
<proteinExistence type="predicted"/>
<dbReference type="Proteomes" id="UP000267029">
    <property type="component" value="Unassembled WGS sequence"/>
</dbReference>
<feature type="region of interest" description="Disordered" evidence="1">
    <location>
        <begin position="89"/>
        <end position="123"/>
    </location>
</feature>
<gene>
    <name evidence="2" type="ORF">MCOS_LOCUS8933</name>
</gene>
<reference evidence="2 3" key="1">
    <citation type="submission" date="2018-10" db="EMBL/GenBank/DDBJ databases">
        <authorList>
            <consortium name="Pathogen Informatics"/>
        </authorList>
    </citation>
    <scope>NUCLEOTIDE SEQUENCE [LARGE SCALE GENOMIC DNA]</scope>
</reference>
<evidence type="ECO:0000313" key="3">
    <source>
        <dbReference type="Proteomes" id="UP000267029"/>
    </source>
</evidence>
<dbReference type="AlphaFoldDB" id="A0A0R3UMG0"/>
<protein>
    <submittedName>
        <fullName evidence="2">Uncharacterized protein</fullName>
    </submittedName>
</protein>
<keyword evidence="3" id="KW-1185">Reference proteome</keyword>
<sequence>MKVNKTMSMGYVICGSRLIQCYQRVFRLLNAPTNLPCRNTSKRLPHPRVYYTLRGLVKRPITTHFPIEASDESRSLRILQMLVSRATSVSSNGDGASTKTHCSEWHDSQRGQQTTSDSLNTSSSSSLASVAVHITSVRFQRPIRSPQTALGREEALERVRGASTKRVLDHSTPVSMLISIVISYTLVQKAATSEFMEVVLTWSMSK</sequence>
<organism evidence="2 3">
    <name type="scientific">Mesocestoides corti</name>
    <name type="common">Flatworm</name>
    <dbReference type="NCBI Taxonomy" id="53468"/>
    <lineage>
        <taxon>Eukaryota</taxon>
        <taxon>Metazoa</taxon>
        <taxon>Spiralia</taxon>
        <taxon>Lophotrochozoa</taxon>
        <taxon>Platyhelminthes</taxon>
        <taxon>Cestoda</taxon>
        <taxon>Eucestoda</taxon>
        <taxon>Cyclophyllidea</taxon>
        <taxon>Mesocestoididae</taxon>
        <taxon>Mesocestoides</taxon>
    </lineage>
</organism>
<feature type="compositionally biased region" description="Low complexity" evidence="1">
    <location>
        <begin position="114"/>
        <end position="123"/>
    </location>
</feature>
<name>A0A0R3UMG0_MESCO</name>
<dbReference type="EMBL" id="UXSR01005600">
    <property type="protein sequence ID" value="VDD82930.1"/>
    <property type="molecule type" value="Genomic_DNA"/>
</dbReference>
<feature type="compositionally biased region" description="Polar residues" evidence="1">
    <location>
        <begin position="89"/>
        <end position="100"/>
    </location>
</feature>
<accession>A0A0R3UMG0</accession>